<name>A0A820BPN9_9BILA</name>
<dbReference type="PANTHER" id="PTHR47027:SF20">
    <property type="entry name" value="REVERSE TRANSCRIPTASE-LIKE PROTEIN WITH RNA-DIRECTED DNA POLYMERASE DOMAIN"/>
    <property type="match status" value="1"/>
</dbReference>
<dbReference type="Pfam" id="PF00078">
    <property type="entry name" value="RVT_1"/>
    <property type="match status" value="1"/>
</dbReference>
<dbReference type="AlphaFoldDB" id="A0A820BPN9"/>
<proteinExistence type="predicted"/>
<feature type="non-terminal residue" evidence="2">
    <location>
        <position position="1"/>
    </location>
</feature>
<dbReference type="InterPro" id="IPR043502">
    <property type="entry name" value="DNA/RNA_pol_sf"/>
</dbReference>
<sequence length="323" mass="37136">MIRRLCGQNKQNIHMPIKDKDDHLLTTSAERLNRWRQYFYELFNVPTNVDPSLIQEISTPDIDPMEKERQEKTPILQEVAEAIKQMKNHRAPGKDNLTAEILKAGGMTTAKWLHEIICDIWTKEIMVEAWTLATLTRLYKGKGDKQAYDSVNRQLLWKIYQHYGLTDKVIKMLQLLYNNTRAQVRIGGEESMVFEIVTGVKQGGMESPILFNIVLDFIIRKVLEETKANGVKMAYGHDFHPPTGAQHKLVNILDLAYADDLAIMTESSTELEQFIQVFEIITQKYGLTMNIKKTVIMSLQQSQQESTGRIIKGQVVNQPNFNL</sequence>
<dbReference type="PANTHER" id="PTHR47027">
    <property type="entry name" value="REVERSE TRANSCRIPTASE DOMAIN-CONTAINING PROTEIN"/>
    <property type="match status" value="1"/>
</dbReference>
<protein>
    <recommendedName>
        <fullName evidence="1">Reverse transcriptase domain-containing protein</fullName>
    </recommendedName>
</protein>
<accession>A0A820BPN9</accession>
<organism evidence="2 3">
    <name type="scientific">Rotaria sordida</name>
    <dbReference type="NCBI Taxonomy" id="392033"/>
    <lineage>
        <taxon>Eukaryota</taxon>
        <taxon>Metazoa</taxon>
        <taxon>Spiralia</taxon>
        <taxon>Gnathifera</taxon>
        <taxon>Rotifera</taxon>
        <taxon>Eurotatoria</taxon>
        <taxon>Bdelloidea</taxon>
        <taxon>Philodinida</taxon>
        <taxon>Philodinidae</taxon>
        <taxon>Rotaria</taxon>
    </lineage>
</organism>
<comment type="caution">
    <text evidence="2">The sequence shown here is derived from an EMBL/GenBank/DDBJ whole genome shotgun (WGS) entry which is preliminary data.</text>
</comment>
<evidence type="ECO:0000313" key="2">
    <source>
        <dbReference type="EMBL" id="CAF4211196.1"/>
    </source>
</evidence>
<dbReference type="Proteomes" id="UP000663836">
    <property type="component" value="Unassembled WGS sequence"/>
</dbReference>
<dbReference type="SUPFAM" id="SSF56672">
    <property type="entry name" value="DNA/RNA polymerases"/>
    <property type="match status" value="1"/>
</dbReference>
<gene>
    <name evidence="2" type="ORF">JBS370_LOCUS37004</name>
</gene>
<reference evidence="2" key="1">
    <citation type="submission" date="2021-02" db="EMBL/GenBank/DDBJ databases">
        <authorList>
            <person name="Nowell W R."/>
        </authorList>
    </citation>
    <scope>NUCLEOTIDE SEQUENCE</scope>
</reference>
<evidence type="ECO:0000313" key="3">
    <source>
        <dbReference type="Proteomes" id="UP000663836"/>
    </source>
</evidence>
<dbReference type="EMBL" id="CAJOBD010015783">
    <property type="protein sequence ID" value="CAF4211196.1"/>
    <property type="molecule type" value="Genomic_DNA"/>
</dbReference>
<dbReference type="InterPro" id="IPR000477">
    <property type="entry name" value="RT_dom"/>
</dbReference>
<dbReference type="PROSITE" id="PS50878">
    <property type="entry name" value="RT_POL"/>
    <property type="match status" value="1"/>
</dbReference>
<evidence type="ECO:0000259" key="1">
    <source>
        <dbReference type="PROSITE" id="PS50878"/>
    </source>
</evidence>
<feature type="domain" description="Reverse transcriptase" evidence="1">
    <location>
        <begin position="1"/>
        <end position="311"/>
    </location>
</feature>